<gene>
    <name evidence="8" type="ORF">FHR84_000709</name>
</gene>
<dbReference type="Gene3D" id="1.20.1250.20">
    <property type="entry name" value="MFS general substrate transporter like domains"/>
    <property type="match status" value="1"/>
</dbReference>
<feature type="transmembrane region" description="Helical" evidence="7">
    <location>
        <begin position="220"/>
        <end position="241"/>
    </location>
</feature>
<name>A0A852YWV0_9ACTN</name>
<dbReference type="InterPro" id="IPR036259">
    <property type="entry name" value="MFS_trans_sf"/>
</dbReference>
<keyword evidence="3 7" id="KW-0812">Transmembrane</keyword>
<proteinExistence type="predicted"/>
<evidence type="ECO:0000313" key="9">
    <source>
        <dbReference type="Proteomes" id="UP000548304"/>
    </source>
</evidence>
<dbReference type="GO" id="GO:0005886">
    <property type="term" value="C:plasma membrane"/>
    <property type="evidence" value="ECO:0007669"/>
    <property type="project" value="UniProtKB-SubCell"/>
</dbReference>
<dbReference type="GO" id="GO:0022857">
    <property type="term" value="F:transmembrane transporter activity"/>
    <property type="evidence" value="ECO:0007669"/>
    <property type="project" value="InterPro"/>
</dbReference>
<evidence type="ECO:0000256" key="6">
    <source>
        <dbReference type="SAM" id="MobiDB-lite"/>
    </source>
</evidence>
<feature type="transmembrane region" description="Helical" evidence="7">
    <location>
        <begin position="90"/>
        <end position="112"/>
    </location>
</feature>
<sequence length="293" mass="29907">MSVFATGTSEFVLAGLLPDIASGLGVSAGTAGLAASAFAVGMILGAPLMAGITRRWSARSSLLGFVLVFAAAHVVGALTSSFPVLLGTRVVAAVANAGFLAVALATASALMAPDREGTRSGGAAVGHDGGRHRRGSRWGGAGHRAGLASRLLGDRPAAPARGPRCRAGGSGPSLRTEIVQLARPRLVLVMVLAGLVNAATFGSFTFLTPIVTGTAGLAELWVPVVLVLFGIGSSLGVRVAGRLPDRRPGQLVATGGRWCCSAGSCWPPWPLIRSRCWFWCSFRGCSPSRWAAP</sequence>
<feature type="region of interest" description="Disordered" evidence="6">
    <location>
        <begin position="115"/>
        <end position="142"/>
    </location>
</feature>
<evidence type="ECO:0000313" key="8">
    <source>
        <dbReference type="EMBL" id="NYH77395.1"/>
    </source>
</evidence>
<dbReference type="PANTHER" id="PTHR43124">
    <property type="entry name" value="PURINE EFFLUX PUMP PBUE"/>
    <property type="match status" value="1"/>
</dbReference>
<dbReference type="Proteomes" id="UP000548304">
    <property type="component" value="Unassembled WGS sequence"/>
</dbReference>
<evidence type="ECO:0000256" key="5">
    <source>
        <dbReference type="ARBA" id="ARBA00023136"/>
    </source>
</evidence>
<dbReference type="EMBL" id="JACBYW010000001">
    <property type="protein sequence ID" value="NYH77395.1"/>
    <property type="molecule type" value="Genomic_DNA"/>
</dbReference>
<dbReference type="InterPro" id="IPR011701">
    <property type="entry name" value="MFS"/>
</dbReference>
<dbReference type="SUPFAM" id="SSF103473">
    <property type="entry name" value="MFS general substrate transporter"/>
    <property type="match status" value="1"/>
</dbReference>
<reference evidence="8 9" key="1">
    <citation type="submission" date="2020-07" db="EMBL/GenBank/DDBJ databases">
        <title>Genomic Encyclopedia of Type Strains, Phase III (KMG-III): the genomes of soil and plant-associated and newly described type strains.</title>
        <authorList>
            <person name="Whitman W."/>
        </authorList>
    </citation>
    <scope>NUCLEOTIDE SEQUENCE [LARGE SCALE GENOMIC DNA]</scope>
    <source>
        <strain evidence="8 9">CECT 8576</strain>
    </source>
</reference>
<evidence type="ECO:0000256" key="1">
    <source>
        <dbReference type="ARBA" id="ARBA00004651"/>
    </source>
</evidence>
<keyword evidence="4 7" id="KW-1133">Transmembrane helix</keyword>
<dbReference type="InterPro" id="IPR050189">
    <property type="entry name" value="MFS_Efflux_Transporters"/>
</dbReference>
<comment type="caution">
    <text evidence="8">The sequence shown here is derived from an EMBL/GenBank/DDBJ whole genome shotgun (WGS) entry which is preliminary data.</text>
</comment>
<feature type="transmembrane region" description="Helical" evidence="7">
    <location>
        <begin position="20"/>
        <end position="50"/>
    </location>
</feature>
<comment type="subcellular location">
    <subcellularLocation>
        <location evidence="1">Cell membrane</location>
        <topology evidence="1">Multi-pass membrane protein</topology>
    </subcellularLocation>
</comment>
<keyword evidence="2" id="KW-1003">Cell membrane</keyword>
<evidence type="ECO:0000256" key="4">
    <source>
        <dbReference type="ARBA" id="ARBA00022989"/>
    </source>
</evidence>
<keyword evidence="5 7" id="KW-0472">Membrane</keyword>
<dbReference type="Pfam" id="PF07690">
    <property type="entry name" value="MFS_1"/>
    <property type="match status" value="1"/>
</dbReference>
<feature type="transmembrane region" description="Helical" evidence="7">
    <location>
        <begin position="186"/>
        <end position="208"/>
    </location>
</feature>
<feature type="transmembrane region" description="Helical" evidence="7">
    <location>
        <begin position="62"/>
        <end position="84"/>
    </location>
</feature>
<evidence type="ECO:0000256" key="3">
    <source>
        <dbReference type="ARBA" id="ARBA00022692"/>
    </source>
</evidence>
<organism evidence="8 9">
    <name type="scientific">Actinopolyspora biskrensis</name>
    <dbReference type="NCBI Taxonomy" id="1470178"/>
    <lineage>
        <taxon>Bacteria</taxon>
        <taxon>Bacillati</taxon>
        <taxon>Actinomycetota</taxon>
        <taxon>Actinomycetes</taxon>
        <taxon>Actinopolysporales</taxon>
        <taxon>Actinopolysporaceae</taxon>
        <taxon>Actinopolyspora</taxon>
    </lineage>
</organism>
<keyword evidence="9" id="KW-1185">Reference proteome</keyword>
<evidence type="ECO:0000256" key="2">
    <source>
        <dbReference type="ARBA" id="ARBA00022475"/>
    </source>
</evidence>
<protein>
    <submittedName>
        <fullName evidence="8">Putative MFS family arabinose efflux permease</fullName>
    </submittedName>
</protein>
<dbReference type="PANTHER" id="PTHR43124:SF3">
    <property type="entry name" value="CHLORAMPHENICOL EFFLUX PUMP RV0191"/>
    <property type="match status" value="1"/>
</dbReference>
<dbReference type="AlphaFoldDB" id="A0A852YWV0"/>
<evidence type="ECO:0000256" key="7">
    <source>
        <dbReference type="SAM" id="Phobius"/>
    </source>
</evidence>
<accession>A0A852YWV0</accession>